<dbReference type="Proteomes" id="UP000332933">
    <property type="component" value="Unassembled WGS sequence"/>
</dbReference>
<dbReference type="GO" id="GO:0034220">
    <property type="term" value="P:monoatomic ion transmembrane transport"/>
    <property type="evidence" value="ECO:0007669"/>
    <property type="project" value="UniProtKB-KW"/>
</dbReference>
<evidence type="ECO:0000256" key="4">
    <source>
        <dbReference type="ARBA" id="ARBA00022692"/>
    </source>
</evidence>
<dbReference type="InterPro" id="IPR051432">
    <property type="entry name" value="KCNMA1_auxiliary"/>
</dbReference>
<evidence type="ECO:0000256" key="9">
    <source>
        <dbReference type="ARBA" id="ARBA00023136"/>
    </source>
</evidence>
<name>A0A485LPZ4_9STRA</name>
<comment type="subcellular location">
    <subcellularLocation>
        <location evidence="1">Cell membrane</location>
        <topology evidence="1">Single-pass membrane protein</topology>
    </subcellularLocation>
</comment>
<sequence>MLGRSTTTKLIAFSPVSVAQGARKQSLRTTQLALVFHRPILALAIVKHLICGLYFAMSAAMYLIANPVDLRAGQAYMPNVCIVILVAFALLHVDGILRALRRDDAGRDTSSSVRGPTMLSMRPPWTMPPPSTQLLVCHVLDVLCQSFQAYRMSFYLVHRVQALVFVSVVSCYCLVTPWFLFAKHAFVRKTLVVVVDSYLGFFVSTVFPLYVFFVELLLMTLVDPNRQNDVRLVTVNLLVTRYFMVSSTLDLVTKFVIQFSSYWALRRMVNSMHTAALRRHIKPHVVVHVTQPSTVAVSPLSSHRTLLAPGTSTAVVVARRELAENFRLTFHTRRTLLVYVACNLVWGVALLTSAFVATYARGPCPDTCVYATAPWFDLTCHCVHVELNCAARGIAGTTVDALLDPHALGPSLFNIQIRRCALPHGVPPALLTPFQSLYGIFLEFTNMTDWPSDPHNPLPDTVTAIEVRVSNLTAVPDVLMHVPASLVYLLLEDAPISTIPDAYFVAWANVSSLSLSYLELTNVSDAIAVMTNLVRLKLRGNRIQEVPSAWQARVVSQMPWLATIDLSANGIASGPWALVKPSVALELSSNLIVTVPSSVNPGWLTSRLVILDDNPYCNATTTTLLCRSKCAHGCETVMIGDFRCDYACFNAACEFDGGDCASYGLA</sequence>
<dbReference type="SUPFAM" id="SSF52058">
    <property type="entry name" value="L domain-like"/>
    <property type="match status" value="1"/>
</dbReference>
<proteinExistence type="predicted"/>
<evidence type="ECO:0000256" key="6">
    <source>
        <dbReference type="ARBA" id="ARBA00022737"/>
    </source>
</evidence>
<feature type="domain" description="LNR" evidence="14">
    <location>
        <begin position="623"/>
        <end position="661"/>
    </location>
</feature>
<keyword evidence="5" id="KW-0732">Signal</keyword>
<evidence type="ECO:0000256" key="8">
    <source>
        <dbReference type="ARBA" id="ARBA00023065"/>
    </source>
</evidence>
<dbReference type="InterPro" id="IPR000800">
    <property type="entry name" value="Notch_dom"/>
</dbReference>
<reference evidence="15" key="2">
    <citation type="submission" date="2019-06" db="EMBL/GenBank/DDBJ databases">
        <title>Genomics analysis of Aphanomyces spp. identifies a new class of oomycete effector associated with host adaptation.</title>
        <authorList>
            <person name="Gaulin E."/>
        </authorList>
    </citation>
    <scope>NUCLEOTIDE SEQUENCE</scope>
    <source>
        <strain evidence="15">CBS 578.67</strain>
    </source>
</reference>
<evidence type="ECO:0000256" key="3">
    <source>
        <dbReference type="ARBA" id="ARBA00022475"/>
    </source>
</evidence>
<keyword evidence="9 13" id="KW-0472">Membrane</keyword>
<gene>
    <name evidence="16" type="primary">Aste57867_23667</name>
    <name evidence="15" type="ORF">As57867_023595</name>
    <name evidence="16" type="ORF">ASTE57867_23667</name>
</gene>
<evidence type="ECO:0000256" key="12">
    <source>
        <dbReference type="ARBA" id="ARBA00023303"/>
    </source>
</evidence>
<keyword evidence="3" id="KW-1003">Cell membrane</keyword>
<dbReference type="PANTHER" id="PTHR46473:SF10">
    <property type="entry name" value="LD45603P-RELATED"/>
    <property type="match status" value="1"/>
</dbReference>
<dbReference type="Gene3D" id="3.80.10.10">
    <property type="entry name" value="Ribonuclease Inhibitor"/>
    <property type="match status" value="1"/>
</dbReference>
<dbReference type="Pfam" id="PF00066">
    <property type="entry name" value="Notch"/>
    <property type="match status" value="1"/>
</dbReference>
<dbReference type="AlphaFoldDB" id="A0A485LPZ4"/>
<dbReference type="GO" id="GO:0005886">
    <property type="term" value="C:plasma membrane"/>
    <property type="evidence" value="ECO:0007669"/>
    <property type="project" value="UniProtKB-SubCell"/>
</dbReference>
<evidence type="ECO:0000259" key="14">
    <source>
        <dbReference type="SMART" id="SM00004"/>
    </source>
</evidence>
<dbReference type="EMBL" id="CAADRA010007318">
    <property type="protein sequence ID" value="VFU00312.1"/>
    <property type="molecule type" value="Genomic_DNA"/>
</dbReference>
<keyword evidence="7 13" id="KW-1133">Transmembrane helix</keyword>
<dbReference type="SMART" id="SM00004">
    <property type="entry name" value="NL"/>
    <property type="match status" value="1"/>
</dbReference>
<evidence type="ECO:0000256" key="1">
    <source>
        <dbReference type="ARBA" id="ARBA00004162"/>
    </source>
</evidence>
<feature type="transmembrane region" description="Helical" evidence="13">
    <location>
        <begin position="76"/>
        <end position="97"/>
    </location>
</feature>
<protein>
    <submittedName>
        <fullName evidence="16">Aste57867_23667 protein</fullName>
    </submittedName>
</protein>
<organism evidence="16 17">
    <name type="scientific">Aphanomyces stellatus</name>
    <dbReference type="NCBI Taxonomy" id="120398"/>
    <lineage>
        <taxon>Eukaryota</taxon>
        <taxon>Sar</taxon>
        <taxon>Stramenopiles</taxon>
        <taxon>Oomycota</taxon>
        <taxon>Saprolegniomycetes</taxon>
        <taxon>Saprolegniales</taxon>
        <taxon>Verrucalvaceae</taxon>
        <taxon>Aphanomyces</taxon>
    </lineage>
</organism>
<keyword evidence="10" id="KW-1015">Disulfide bond</keyword>
<dbReference type="EMBL" id="VJMH01007292">
    <property type="protein sequence ID" value="KAF0684354.1"/>
    <property type="molecule type" value="Genomic_DNA"/>
</dbReference>
<evidence type="ECO:0000313" key="15">
    <source>
        <dbReference type="EMBL" id="KAF0684354.1"/>
    </source>
</evidence>
<evidence type="ECO:0000313" key="17">
    <source>
        <dbReference type="Proteomes" id="UP000332933"/>
    </source>
</evidence>
<reference evidence="16 17" key="1">
    <citation type="submission" date="2019-03" db="EMBL/GenBank/DDBJ databases">
        <authorList>
            <person name="Gaulin E."/>
            <person name="Dumas B."/>
        </authorList>
    </citation>
    <scope>NUCLEOTIDE SEQUENCE [LARGE SCALE GENOMIC DNA]</scope>
    <source>
        <strain evidence="16">CBS 568.67</strain>
    </source>
</reference>
<evidence type="ECO:0000256" key="7">
    <source>
        <dbReference type="ARBA" id="ARBA00022989"/>
    </source>
</evidence>
<keyword evidence="8" id="KW-0406">Ion transport</keyword>
<dbReference type="OrthoDB" id="74216at2759"/>
<feature type="transmembrane region" description="Helical" evidence="13">
    <location>
        <begin position="160"/>
        <end position="181"/>
    </location>
</feature>
<keyword evidence="2" id="KW-0813">Transport</keyword>
<evidence type="ECO:0000256" key="10">
    <source>
        <dbReference type="ARBA" id="ARBA00023157"/>
    </source>
</evidence>
<keyword evidence="12" id="KW-0407">Ion channel</keyword>
<accession>A0A485LPZ4</accession>
<evidence type="ECO:0000256" key="5">
    <source>
        <dbReference type="ARBA" id="ARBA00022729"/>
    </source>
</evidence>
<keyword evidence="6" id="KW-0677">Repeat</keyword>
<feature type="transmembrane region" description="Helical" evidence="13">
    <location>
        <begin position="201"/>
        <end position="222"/>
    </location>
</feature>
<keyword evidence="11" id="KW-0325">Glycoprotein</keyword>
<keyword evidence="4 13" id="KW-0812">Transmembrane</keyword>
<dbReference type="Gene3D" id="4.10.470.20">
    <property type="match status" value="1"/>
</dbReference>
<dbReference type="InterPro" id="IPR032675">
    <property type="entry name" value="LRR_dom_sf"/>
</dbReference>
<keyword evidence="17" id="KW-1185">Reference proteome</keyword>
<evidence type="ECO:0000313" key="16">
    <source>
        <dbReference type="EMBL" id="VFU00312.1"/>
    </source>
</evidence>
<evidence type="ECO:0000256" key="11">
    <source>
        <dbReference type="ARBA" id="ARBA00023180"/>
    </source>
</evidence>
<feature type="transmembrane region" description="Helical" evidence="13">
    <location>
        <begin position="336"/>
        <end position="360"/>
    </location>
</feature>
<evidence type="ECO:0000256" key="13">
    <source>
        <dbReference type="SAM" id="Phobius"/>
    </source>
</evidence>
<dbReference type="PANTHER" id="PTHR46473">
    <property type="entry name" value="GH08155P"/>
    <property type="match status" value="1"/>
</dbReference>
<evidence type="ECO:0000256" key="2">
    <source>
        <dbReference type="ARBA" id="ARBA00022448"/>
    </source>
</evidence>
<feature type="transmembrane region" description="Helical" evidence="13">
    <location>
        <begin position="40"/>
        <end position="64"/>
    </location>
</feature>